<evidence type="ECO:0000259" key="6">
    <source>
        <dbReference type="Pfam" id="PF00746"/>
    </source>
</evidence>
<proteinExistence type="predicted"/>
<evidence type="ECO:0000256" key="4">
    <source>
        <dbReference type="ARBA" id="ARBA00023088"/>
    </source>
</evidence>
<sequence length="203" mass="21422">MTRIEVLAGAYSLAEKPKTITGGLSETAHKAKGWTCEGGDVNEKGEVRLEAGKTYTCTVTNALRTSALEWTKTDEAGQALNGSTWKLSRTSAPEVGEIPVTPGKGGAFKVDGLPMGTYRLTETAAPAGFRKLAAPIDITIDEDEKVRGLPEDGKIRNAALQTPVLPLTGGAGSDAFLIAGSAFLILCAGALWIAQRRRKHRDA</sequence>
<evidence type="ECO:0000256" key="1">
    <source>
        <dbReference type="ARBA" id="ARBA00022512"/>
    </source>
</evidence>
<protein>
    <submittedName>
        <fullName evidence="9">LPXTG-motif cell wall-anchored protein</fullName>
    </submittedName>
</protein>
<evidence type="ECO:0000256" key="5">
    <source>
        <dbReference type="SAM" id="Phobius"/>
    </source>
</evidence>
<dbReference type="AlphaFoldDB" id="A0A923IYP6"/>
<dbReference type="InterPro" id="IPR013783">
    <property type="entry name" value="Ig-like_fold"/>
</dbReference>
<evidence type="ECO:0000256" key="2">
    <source>
        <dbReference type="ARBA" id="ARBA00022525"/>
    </source>
</evidence>
<feature type="transmembrane region" description="Helical" evidence="5">
    <location>
        <begin position="175"/>
        <end position="194"/>
    </location>
</feature>
<evidence type="ECO:0000313" key="10">
    <source>
        <dbReference type="Proteomes" id="UP000617426"/>
    </source>
</evidence>
<dbReference type="InterPro" id="IPR045826">
    <property type="entry name" value="SpaA_PFL_dom_2"/>
</dbReference>
<keyword evidence="5" id="KW-0472">Membrane</keyword>
<feature type="domain" description="SpaA-like prealbumin fold" evidence="8">
    <location>
        <begin position="2"/>
        <end position="59"/>
    </location>
</feature>
<keyword evidence="2" id="KW-0964">Secreted</keyword>
<keyword evidence="5" id="KW-0812">Transmembrane</keyword>
<evidence type="ECO:0000313" key="9">
    <source>
        <dbReference type="EMBL" id="MBB6335405.1"/>
    </source>
</evidence>
<keyword evidence="10" id="KW-1185">Reference proteome</keyword>
<keyword evidence="5" id="KW-1133">Transmembrane helix</keyword>
<dbReference type="Gene3D" id="2.60.40.10">
    <property type="entry name" value="Immunoglobulins"/>
    <property type="match status" value="1"/>
</dbReference>
<feature type="domain" description="SpaA-like prealbumin fold" evidence="7">
    <location>
        <begin position="68"/>
        <end position="144"/>
    </location>
</feature>
<dbReference type="GO" id="GO:0005975">
    <property type="term" value="P:carbohydrate metabolic process"/>
    <property type="evidence" value="ECO:0007669"/>
    <property type="project" value="UniProtKB-ARBA"/>
</dbReference>
<reference evidence="9" key="1">
    <citation type="submission" date="2020-08" db="EMBL/GenBank/DDBJ databases">
        <title>Sequencing the genomes of 1000 actinobacteria strains.</title>
        <authorList>
            <person name="Klenk H.-P."/>
        </authorList>
    </citation>
    <scope>NUCLEOTIDE SEQUENCE</scope>
    <source>
        <strain evidence="9">DSM 10695</strain>
    </source>
</reference>
<dbReference type="Pfam" id="PF00746">
    <property type="entry name" value="Gram_pos_anchor"/>
    <property type="match status" value="1"/>
</dbReference>
<organism evidence="9 10">
    <name type="scientific">Schaalia hyovaginalis</name>
    <dbReference type="NCBI Taxonomy" id="29316"/>
    <lineage>
        <taxon>Bacteria</taxon>
        <taxon>Bacillati</taxon>
        <taxon>Actinomycetota</taxon>
        <taxon>Actinomycetes</taxon>
        <taxon>Actinomycetales</taxon>
        <taxon>Actinomycetaceae</taxon>
        <taxon>Schaalia</taxon>
    </lineage>
</organism>
<accession>A0A923IYP6</accession>
<keyword evidence="4" id="KW-0572">Peptidoglycan-anchor</keyword>
<dbReference type="NCBIfam" id="TIGR01167">
    <property type="entry name" value="LPXTG_anchor"/>
    <property type="match status" value="1"/>
</dbReference>
<evidence type="ECO:0000259" key="8">
    <source>
        <dbReference type="Pfam" id="PF19403"/>
    </source>
</evidence>
<evidence type="ECO:0000259" key="7">
    <source>
        <dbReference type="Pfam" id="PF17802"/>
    </source>
</evidence>
<gene>
    <name evidence="9" type="ORF">HD592_001970</name>
</gene>
<comment type="caution">
    <text evidence="9">The sequence shown here is derived from an EMBL/GenBank/DDBJ whole genome shotgun (WGS) entry which is preliminary data.</text>
</comment>
<evidence type="ECO:0000256" key="3">
    <source>
        <dbReference type="ARBA" id="ARBA00022729"/>
    </source>
</evidence>
<feature type="domain" description="Gram-positive cocci surface proteins LPxTG" evidence="6">
    <location>
        <begin position="163"/>
        <end position="199"/>
    </location>
</feature>
<dbReference type="Pfam" id="PF19403">
    <property type="entry name" value="SpaA_2"/>
    <property type="match status" value="1"/>
</dbReference>
<keyword evidence="1" id="KW-0134">Cell wall</keyword>
<name>A0A923IYP6_9ACTO</name>
<keyword evidence="3" id="KW-0732">Signal</keyword>
<dbReference type="InterPro" id="IPR019931">
    <property type="entry name" value="LPXTG_anchor"/>
</dbReference>
<dbReference type="Pfam" id="PF17802">
    <property type="entry name" value="SpaA"/>
    <property type="match status" value="1"/>
</dbReference>
<dbReference type="Proteomes" id="UP000617426">
    <property type="component" value="Unassembled WGS sequence"/>
</dbReference>
<dbReference type="InterPro" id="IPR041033">
    <property type="entry name" value="SpaA_PFL_dom_1"/>
</dbReference>
<dbReference type="EMBL" id="JACHMK010000001">
    <property type="protein sequence ID" value="MBB6335405.1"/>
    <property type="molecule type" value="Genomic_DNA"/>
</dbReference>